<accession>A0ACB7PQY8</accession>
<sequence length="287" mass="31857">MEHLLYELTQEGLAALRRRTPYTVVDLYQLFRLVLGGNIAPLKAQIHKLAAGPQICNEMMLYHARDREGRNVFHYAAISQDRKILAFLLSPAVLSDPRARIKSKRIALLTRETERGENTALYAILQRCPPDFLDRIVSAAGISILMTTTANGLGPVHCAAMADAPDFIIHLVAKYKLDPTEPVTREPRPQDPPCFFPRPVPGDTPMHLATRHNCAGAFTALYEELGLAMDSPRNAEGRSPFEIAVRGNAKAVLGVFGLRKAVRGVPFVKRNRSVQWKPEKRGAAEMS</sequence>
<gene>
    <name evidence="1" type="ORF">F5144DRAFT_589570</name>
</gene>
<dbReference type="Proteomes" id="UP000724584">
    <property type="component" value="Unassembled WGS sequence"/>
</dbReference>
<reference evidence="1 2" key="1">
    <citation type="journal article" date="2021" name="Nat. Commun.">
        <title>Genetic determinants of endophytism in the Arabidopsis root mycobiome.</title>
        <authorList>
            <person name="Mesny F."/>
            <person name="Miyauchi S."/>
            <person name="Thiergart T."/>
            <person name="Pickel B."/>
            <person name="Atanasova L."/>
            <person name="Karlsson M."/>
            <person name="Huettel B."/>
            <person name="Barry K.W."/>
            <person name="Haridas S."/>
            <person name="Chen C."/>
            <person name="Bauer D."/>
            <person name="Andreopoulos W."/>
            <person name="Pangilinan J."/>
            <person name="LaButti K."/>
            <person name="Riley R."/>
            <person name="Lipzen A."/>
            <person name="Clum A."/>
            <person name="Drula E."/>
            <person name="Henrissat B."/>
            <person name="Kohler A."/>
            <person name="Grigoriev I.V."/>
            <person name="Martin F.M."/>
            <person name="Hacquard S."/>
        </authorList>
    </citation>
    <scope>NUCLEOTIDE SEQUENCE [LARGE SCALE GENOMIC DNA]</scope>
    <source>
        <strain evidence="1 2">MPI-SDFR-AT-0079</strain>
    </source>
</reference>
<keyword evidence="2" id="KW-1185">Reference proteome</keyword>
<comment type="caution">
    <text evidence="1">The sequence shown here is derived from an EMBL/GenBank/DDBJ whole genome shotgun (WGS) entry which is preliminary data.</text>
</comment>
<dbReference type="EMBL" id="JAGIZQ010000001">
    <property type="protein sequence ID" value="KAH6651329.1"/>
    <property type="molecule type" value="Genomic_DNA"/>
</dbReference>
<evidence type="ECO:0000313" key="2">
    <source>
        <dbReference type="Proteomes" id="UP000724584"/>
    </source>
</evidence>
<organism evidence="1 2">
    <name type="scientific">Chaetomium tenue</name>
    <dbReference type="NCBI Taxonomy" id="1854479"/>
    <lineage>
        <taxon>Eukaryota</taxon>
        <taxon>Fungi</taxon>
        <taxon>Dikarya</taxon>
        <taxon>Ascomycota</taxon>
        <taxon>Pezizomycotina</taxon>
        <taxon>Sordariomycetes</taxon>
        <taxon>Sordariomycetidae</taxon>
        <taxon>Sordariales</taxon>
        <taxon>Chaetomiaceae</taxon>
        <taxon>Chaetomium</taxon>
    </lineage>
</organism>
<proteinExistence type="predicted"/>
<evidence type="ECO:0000313" key="1">
    <source>
        <dbReference type="EMBL" id="KAH6651329.1"/>
    </source>
</evidence>
<name>A0ACB7PQY8_9PEZI</name>
<protein>
    <submittedName>
        <fullName evidence="1">Uncharacterized protein</fullName>
    </submittedName>
</protein>